<sequence length="2897" mass="321808">AVDLDAVETVSELGAGVNYDELCKRVSFLSTAKPPPILVEEKKKGAGDKKSPKPKTADKTDSPATFRDIPVEVFVDLIKARLLEEVEIGLVIVTLTGFFLKSVKSAVSVILKCVGHISCLDFVTLFNTHSDHLLWKTKCQQRKDVIQKIVEEEKMVLFDEMNREQLMELSVEDQLMFENTVLEDRQQLLNKLRARRRQTSLPTSPAATLTLKSKKDDKKSKKQSVGGSEKSKNTKTTVKGKNKKDILNSTKTFSPTNLKSRQSSVKSLKFQKGLEVVDEAENDAVLEAQFVSYQQELEELVTLLGRWNKTTKEFEGLDRLPSVFSVPKPQTKKGKKPSAKPDISNNTRASGTDVGVNCNIVKFPLNPKDAWFDELIKFKANRETFLTSKKVEKEWFEISLPYSLTLASVQRPEIRTQDTDLGYFKILDGTFTELEIGDFDHDVTKQAKQIVDVQDYPQDQEEELSEIMSEQTADTVASSSKSKTSNSENSIKSERDTIVKEGVIEASQGSSYTTGSKKSGTSVSTLSTDETAEEKFTARVNLEPGEKRSWKVFFDPKKLAVHHQTLQLEVGGWRKKYNVFLSATCDIPHIDNNPTAIFKKVHTTLSLSGISNNVYLLDENQFYFGPVYATEANKNRTNDVSTKFCFTNISAVDVEISFEFLNEDNIFGDFPFGFTSKSQHILPGKSKFLEVYAGPQVVGKFEGTLVYSILNNPEPGFIQMTCIGVLCDFELTPKVVKFERVLLYRKECSLLKLTNRSYKPLGWRLVGVPLLSEQVSVSQQSGVIQALQTANVYVNFHAQWVEVATHSIQIEVYDDEFRGEPFVTESLEIVLESVDVLVDIMFPTGKYSEINFDTVQVGEPETQTIILKNKGKYDVTFQIKFNDEADIGFDAEKMFTFTPKSGILPKLEKQVEVKVCCLCPHPIHISSVPVFKVWLVDTAPQTQPVAAVPINITIDAFTSQYKVIPESELNFGPILVGTKKIETIIVENIGKFEFVFSVKTLQQVEMENLVQSQGIQDQNKSVKSSKGKSTKTEESAKGKSVKGKASSKKAEEFPSLTAGVFSVSSTGGRVAPGSSFTLNVECNVETEEDYTQVIVIKLLDHPWNKKKGTHITLTAAAFLPSVNFDNLHYIFQEALPVSTGDLVKTGEPHIVFHEEQKILRFSDVCVGSEASLSMHLYLRNIGLVNCEVTVTSIHSTPQSAFIFEPRKFSIMSKSEFCFRVSFMPTQIGTFTEELQVSVMVPEQSKPQMLTTTLIGKAHLPQVQVIKPSRPSTCEISSPSILEFPPTFVGQSISEQVVFVNSSSINCTVIIEVVENKHKAFSFQISGREVIQNKDTDFVQEVVRLAHGQVCEVGVMFLPMTEGQADCELKLYVTNNPYEDQKVIIRGTGYLQDVVLDGVPLVAEQKLSLVDDRPGLRSLKYKLKIGPCHVGETARHLLVLKNQTSDHWYRFQWSEELPLLSVSPTLGHLPPEASKEVMVTFQSLEPGVVLKKKELNCLLVQIQLKEENNAPFGGWDNNLKTVKWMESSETPELGARRVLYFQEEPEFDELPVTNISLALLVSASADYAKVVCSTRAITFPTTIVQQMEERTLVLSNEGLVPAIFSWTQHNQSQSCLDDSRKASYGAVSMSSERPKLQPITVDRRPKEVKRPATCSCVKPCPIPSSVGLVSRDDSVLELPMSRQGVSKFCWPINVEPRIGTIQVGEQITCVVRFQPKELSSFSCDLQLSVENEEPGAEMIAVRVEGCSMLPCCHLVVADSLPSCLPDQLQLQFRVLGIGRQIHKCVTVVNTTSENYTFHWRELSRARLSPFACSVPTSKLNATKHMEVLFTFIPKETGMYRSIWQLSIPERQVEQSLHLVGIASEPSLCFLPNFLCLRTTLIGVRSEGKVQLVNQEECDLKFTVDPNSLYCETWGQAVQVLPMKGVIPAQSQIDIKLCLTPTQAGEGLFHVRVSVQLLRCPLTLDLTAQCYQVQPVLVYHDSNRASHYMCSDKDNSIDMGIMETRIPMVLSFTLTNVGKPVFHYHWQWGSDAMVSISAATTTGLVGPQAKLGLSLQLTALGRTSFDRLKVQLFISKGPTFVLLLSGTAAQPVFKFSFCQHDFGPCFVQNSDADYNKTNLMFSNMDENPLLIEGQFDNKQHMRVGISQTTVAPRSELSIPIVFLPRACQSYRETVSFLINGTYQYTVTVSGRGINFNVMLVNPADKLISLEGTMVGRAKKRTVTIINHSEACVCLTISLEPSVPEVTLAPAEPVRLKPGQEANLAVRFSADTLVKGIEQELCVRFQDNTRVMSAIRASSVGMKVFLDRQFVPFGSTVLGNTATSRLLLCNSGDLAVRFTWEVKKSVFAISPAEGYSVPGSNITLTVSYTPEKLQANISCQAVCTLSNHGKMTVELSGSCVDVPPPLMTISLSCPVRQTATTEIPIFNKFGQEVSLSASITGEYFSGDKVASLPPYGTQLFKVKYAPMKAIASPQLHKGTALFYLMDGSCLVYSLEGFATPPAMAERLQVKLCTHTPHTLIIPVRNWLQVPQKFLVTHSLESSSEPVSRYKLSYHPHLMVSGSKTRELSLTLISYLPGTLTFKIVLTNESTAEYEWYEVVCEVQPCGPLADISLTTTVRQPVYHDLVVRNPLDSMVSVGCVADVPGLTVVVNTPLSVYPLQQGIMRLQYLPLWPCEISSNRLELTSEQLGVLPYTVKTSAHPPPPTPPLNLTCDLGLQASAHIQLTNHSSLQAIFECVSSHEDVTVESPVTVAPGESKSVNVLYQPSSLANISTEIRATSLQAGDFLFTVIGTSLYPEPRGPYTLTPGSNVTVSIKNIFREAKTFIFSVDNLAFAIKEPTLHLQPDQVVEVTVEMSELEEKQFPQYPVTGKLTVSVTDEALCHIQWVFYLCGLLDTSRPYS</sequence>
<evidence type="ECO:0000313" key="2">
    <source>
        <dbReference type="EMBL" id="JAS52146.1"/>
    </source>
</evidence>
<name>A0A1B6FPL6_9HEMI</name>
<gene>
    <name evidence="2" type="ORF">g.27699</name>
</gene>
<feature type="region of interest" description="Disordered" evidence="1">
    <location>
        <begin position="40"/>
        <end position="63"/>
    </location>
</feature>
<feature type="region of interest" description="Disordered" evidence="1">
    <location>
        <begin position="211"/>
        <end position="265"/>
    </location>
</feature>
<accession>A0A1B6FPL6</accession>
<evidence type="ECO:0008006" key="3">
    <source>
        <dbReference type="Google" id="ProtNLM"/>
    </source>
</evidence>
<feature type="compositionally biased region" description="Low complexity" evidence="1">
    <location>
        <begin position="478"/>
        <end position="490"/>
    </location>
</feature>
<feature type="compositionally biased region" description="Basic and acidic residues" evidence="1">
    <location>
        <begin position="40"/>
        <end position="61"/>
    </location>
</feature>
<feature type="compositionally biased region" description="Low complexity" evidence="1">
    <location>
        <begin position="507"/>
        <end position="526"/>
    </location>
</feature>
<feature type="compositionally biased region" description="Low complexity" evidence="1">
    <location>
        <begin position="223"/>
        <end position="239"/>
    </location>
</feature>
<dbReference type="InterPro" id="IPR033305">
    <property type="entry name" value="Hydin-like"/>
</dbReference>
<dbReference type="PANTHER" id="PTHR23053:SF0">
    <property type="entry name" value="HYDROCEPHALUS-INDUCING PROTEIN HOMOLOG"/>
    <property type="match status" value="1"/>
</dbReference>
<feature type="compositionally biased region" description="Basic and acidic residues" evidence="1">
    <location>
        <begin position="491"/>
        <end position="503"/>
    </location>
</feature>
<dbReference type="GO" id="GO:1904158">
    <property type="term" value="P:axonemal central apparatus assembly"/>
    <property type="evidence" value="ECO:0007669"/>
    <property type="project" value="TreeGrafter"/>
</dbReference>
<feature type="non-terminal residue" evidence="2">
    <location>
        <position position="1"/>
    </location>
</feature>
<feature type="region of interest" description="Disordered" evidence="1">
    <location>
        <begin position="1015"/>
        <end position="1046"/>
    </location>
</feature>
<dbReference type="InterPro" id="IPR013783">
    <property type="entry name" value="Ig-like_fold"/>
</dbReference>
<proteinExistence type="predicted"/>
<organism evidence="2">
    <name type="scientific">Cuerna arida</name>
    <dbReference type="NCBI Taxonomy" id="1464854"/>
    <lineage>
        <taxon>Eukaryota</taxon>
        <taxon>Metazoa</taxon>
        <taxon>Ecdysozoa</taxon>
        <taxon>Arthropoda</taxon>
        <taxon>Hexapoda</taxon>
        <taxon>Insecta</taxon>
        <taxon>Pterygota</taxon>
        <taxon>Neoptera</taxon>
        <taxon>Paraneoptera</taxon>
        <taxon>Hemiptera</taxon>
        <taxon>Auchenorrhyncha</taxon>
        <taxon>Membracoidea</taxon>
        <taxon>Cicadellidae</taxon>
        <taxon>Cicadellinae</taxon>
        <taxon>Proconiini</taxon>
        <taxon>Cuerna</taxon>
    </lineage>
</organism>
<feature type="region of interest" description="Disordered" evidence="1">
    <location>
        <begin position="455"/>
        <end position="526"/>
    </location>
</feature>
<dbReference type="Gene3D" id="2.60.40.10">
    <property type="entry name" value="Immunoglobulins"/>
    <property type="match status" value="11"/>
</dbReference>
<dbReference type="GO" id="GO:0003341">
    <property type="term" value="P:cilium movement"/>
    <property type="evidence" value="ECO:0007669"/>
    <property type="project" value="TreeGrafter"/>
</dbReference>
<dbReference type="EMBL" id="GECZ01017623">
    <property type="protein sequence ID" value="JAS52146.1"/>
    <property type="molecule type" value="Transcribed_RNA"/>
</dbReference>
<evidence type="ECO:0000256" key="1">
    <source>
        <dbReference type="SAM" id="MobiDB-lite"/>
    </source>
</evidence>
<dbReference type="PANTHER" id="PTHR23053">
    <property type="entry name" value="DLEC1 DELETED IN LUNG AND ESOPHAGEAL CANCER 1"/>
    <property type="match status" value="1"/>
</dbReference>
<dbReference type="GO" id="GO:0005930">
    <property type="term" value="C:axoneme"/>
    <property type="evidence" value="ECO:0007669"/>
    <property type="project" value="TreeGrafter"/>
</dbReference>
<feature type="region of interest" description="Disordered" evidence="1">
    <location>
        <begin position="325"/>
        <end position="348"/>
    </location>
</feature>
<reference evidence="2" key="1">
    <citation type="submission" date="2015-11" db="EMBL/GenBank/DDBJ databases">
        <title>De novo transcriptome assembly of four potential Pierce s Disease insect vectors from Arizona vineyards.</title>
        <authorList>
            <person name="Tassone E.E."/>
        </authorList>
    </citation>
    <scope>NUCLEOTIDE SEQUENCE</scope>
</reference>
<protein>
    <recommendedName>
        <fullName evidence="3">MSP domain-containing protein</fullName>
    </recommendedName>
</protein>
<feature type="compositionally biased region" description="Polar residues" evidence="1">
    <location>
        <begin position="247"/>
        <end position="265"/>
    </location>
</feature>
<feature type="compositionally biased region" description="Polar residues" evidence="1">
    <location>
        <begin position="468"/>
        <end position="477"/>
    </location>
</feature>